<dbReference type="InterPro" id="IPR049083">
    <property type="entry name" value="TACO1_YebC_N"/>
</dbReference>
<keyword evidence="5" id="KW-0804">Transcription</keyword>
<dbReference type="InterPro" id="IPR026564">
    <property type="entry name" value="Transcrip_reg_TACO1-like_dom3"/>
</dbReference>
<keyword evidence="4" id="KW-0238">DNA-binding</keyword>
<reference evidence="8" key="1">
    <citation type="submission" date="2018-06" db="EMBL/GenBank/DDBJ databases">
        <authorList>
            <person name="Zhirakovskaya E."/>
        </authorList>
    </citation>
    <scope>NUCLEOTIDE SEQUENCE</scope>
</reference>
<evidence type="ECO:0000313" key="8">
    <source>
        <dbReference type="EMBL" id="VAW91300.1"/>
    </source>
</evidence>
<dbReference type="InterPro" id="IPR002876">
    <property type="entry name" value="Transcrip_reg_TACO1-like"/>
</dbReference>
<sequence length="248" mass="26775">MAGHSKWANIKHKKAAQDAKRGKIFTKLIREIVVASRMGGPDADANPRLRDAVQKALGANMKRDTVDNAIKRGAGAQEGDNYDEIRYEGYGPNGVAVMVDCLTDNRNRTVSEVRHAFTKSGGNLGTDGSVAYLFTKRGIISFAPGNDEEQVLDAALEAGADDVLTNDDGSIDVWTNPEDFVTVHGALEASGLKPDSAEVTMQASTDVSLEQDDAEKVIRLVDMLEDLDDVQNVYTNADFSEEVLANLS</sequence>
<dbReference type="PANTHER" id="PTHR12532">
    <property type="entry name" value="TRANSLATIONAL ACTIVATOR OF CYTOCHROME C OXIDASE 1"/>
    <property type="match status" value="1"/>
</dbReference>
<evidence type="ECO:0000256" key="3">
    <source>
        <dbReference type="ARBA" id="ARBA00023015"/>
    </source>
</evidence>
<dbReference type="HAMAP" id="MF_00693">
    <property type="entry name" value="Transcrip_reg_TACO1"/>
    <property type="match status" value="1"/>
</dbReference>
<organism evidence="8">
    <name type="scientific">hydrothermal vent metagenome</name>
    <dbReference type="NCBI Taxonomy" id="652676"/>
    <lineage>
        <taxon>unclassified sequences</taxon>
        <taxon>metagenomes</taxon>
        <taxon>ecological metagenomes</taxon>
    </lineage>
</organism>
<evidence type="ECO:0000256" key="2">
    <source>
        <dbReference type="ARBA" id="ARBA00022490"/>
    </source>
</evidence>
<comment type="similarity">
    <text evidence="1">Belongs to the TACO1 family.</text>
</comment>
<dbReference type="Pfam" id="PF01709">
    <property type="entry name" value="Transcrip_reg"/>
    <property type="match status" value="1"/>
</dbReference>
<dbReference type="EMBL" id="UOFR01000010">
    <property type="protein sequence ID" value="VAW91300.1"/>
    <property type="molecule type" value="Genomic_DNA"/>
</dbReference>
<evidence type="ECO:0000256" key="5">
    <source>
        <dbReference type="ARBA" id="ARBA00023163"/>
    </source>
</evidence>
<keyword evidence="2" id="KW-0963">Cytoplasm</keyword>
<feature type="domain" description="TACO1/YebC-like N-terminal" evidence="7">
    <location>
        <begin position="5"/>
        <end position="75"/>
    </location>
</feature>
<dbReference type="Gene3D" id="1.10.10.200">
    <property type="match status" value="1"/>
</dbReference>
<evidence type="ECO:0000256" key="4">
    <source>
        <dbReference type="ARBA" id="ARBA00023125"/>
    </source>
</evidence>
<dbReference type="InterPro" id="IPR017856">
    <property type="entry name" value="Integrase-like_N"/>
</dbReference>
<dbReference type="AlphaFoldDB" id="A0A3B0ZQ12"/>
<dbReference type="FunFam" id="1.10.10.200:FF:000001">
    <property type="entry name" value="Probable transcriptional regulatory protein YebC"/>
    <property type="match status" value="1"/>
</dbReference>
<dbReference type="NCBIfam" id="NF009044">
    <property type="entry name" value="PRK12378.1"/>
    <property type="match status" value="1"/>
</dbReference>
<accession>A0A3B0ZQ12</accession>
<keyword evidence="3" id="KW-0805">Transcription regulation</keyword>
<dbReference type="PANTHER" id="PTHR12532:SF6">
    <property type="entry name" value="TRANSCRIPTIONAL REGULATORY PROTEIN YEBC-RELATED"/>
    <property type="match status" value="1"/>
</dbReference>
<dbReference type="NCBIfam" id="TIGR01033">
    <property type="entry name" value="YebC/PmpR family DNA-binding transcriptional regulator"/>
    <property type="match status" value="1"/>
</dbReference>
<protein>
    <submittedName>
        <fullName evidence="8">Probable transcriptional regulatory protein YebC</fullName>
    </submittedName>
</protein>
<dbReference type="GO" id="GO:0003677">
    <property type="term" value="F:DNA binding"/>
    <property type="evidence" value="ECO:0007669"/>
    <property type="project" value="UniProtKB-KW"/>
</dbReference>
<dbReference type="FunFam" id="3.30.70.980:FF:000002">
    <property type="entry name" value="Probable transcriptional regulatory protein YebC"/>
    <property type="match status" value="1"/>
</dbReference>
<proteinExistence type="inferred from homology"/>
<evidence type="ECO:0000256" key="1">
    <source>
        <dbReference type="ARBA" id="ARBA00008724"/>
    </source>
</evidence>
<gene>
    <name evidence="8" type="ORF">MNBD_GAMMA21-309</name>
</gene>
<dbReference type="Gene3D" id="3.30.70.980">
    <property type="match status" value="2"/>
</dbReference>
<evidence type="ECO:0000259" key="6">
    <source>
        <dbReference type="Pfam" id="PF01709"/>
    </source>
</evidence>
<dbReference type="InterPro" id="IPR029072">
    <property type="entry name" value="YebC-like"/>
</dbReference>
<dbReference type="SUPFAM" id="SSF75625">
    <property type="entry name" value="YebC-like"/>
    <property type="match status" value="1"/>
</dbReference>
<dbReference type="InterPro" id="IPR048300">
    <property type="entry name" value="TACO1_YebC-like_2nd/3rd_dom"/>
</dbReference>
<dbReference type="GO" id="GO:0005829">
    <property type="term" value="C:cytosol"/>
    <property type="evidence" value="ECO:0007669"/>
    <property type="project" value="TreeGrafter"/>
</dbReference>
<dbReference type="NCBIfam" id="NF001030">
    <property type="entry name" value="PRK00110.1"/>
    <property type="match status" value="1"/>
</dbReference>
<name>A0A3B0ZQ12_9ZZZZ</name>
<evidence type="ECO:0000259" key="7">
    <source>
        <dbReference type="Pfam" id="PF20772"/>
    </source>
</evidence>
<feature type="domain" description="TACO1/YebC-like second and third" evidence="6">
    <location>
        <begin position="82"/>
        <end position="237"/>
    </location>
</feature>
<dbReference type="Pfam" id="PF20772">
    <property type="entry name" value="TACO1_YebC_N"/>
    <property type="match status" value="1"/>
</dbReference>